<gene>
    <name evidence="8" type="ORF">GGI25_006060</name>
</gene>
<dbReference type="PROSITE" id="PS00636">
    <property type="entry name" value="DNAJ_1"/>
    <property type="match status" value="1"/>
</dbReference>
<dbReference type="CDD" id="cd06257">
    <property type="entry name" value="DnaJ"/>
    <property type="match status" value="1"/>
</dbReference>
<dbReference type="InterPro" id="IPR018253">
    <property type="entry name" value="DnaJ_domain_CS"/>
</dbReference>
<evidence type="ECO:0000256" key="2">
    <source>
        <dbReference type="ARBA" id="ARBA00004496"/>
    </source>
</evidence>
<dbReference type="InterPro" id="IPR012677">
    <property type="entry name" value="Nucleotide-bd_a/b_plait_sf"/>
</dbReference>
<evidence type="ECO:0000256" key="5">
    <source>
        <dbReference type="ARBA" id="ARBA00023242"/>
    </source>
</evidence>
<comment type="caution">
    <text evidence="8">The sequence shown here is derived from an EMBL/GenBank/DDBJ whole genome shotgun (WGS) entry which is preliminary data.</text>
</comment>
<dbReference type="SMART" id="SM00271">
    <property type="entry name" value="DnaJ"/>
    <property type="match status" value="1"/>
</dbReference>
<evidence type="ECO:0000256" key="3">
    <source>
        <dbReference type="ARBA" id="ARBA00022490"/>
    </source>
</evidence>
<dbReference type="InterPro" id="IPR001623">
    <property type="entry name" value="DnaJ_domain"/>
</dbReference>
<dbReference type="PANTHER" id="PTHR44313">
    <property type="entry name" value="DNAJ HOMOLOG SUBFAMILY C MEMBER 17"/>
    <property type="match status" value="1"/>
</dbReference>
<evidence type="ECO:0000313" key="9">
    <source>
        <dbReference type="Proteomes" id="UP001151518"/>
    </source>
</evidence>
<feature type="region of interest" description="Disordered" evidence="6">
    <location>
        <begin position="274"/>
        <end position="313"/>
    </location>
</feature>
<dbReference type="PRINTS" id="PR00625">
    <property type="entry name" value="JDOMAIN"/>
</dbReference>
<evidence type="ECO:0000313" key="8">
    <source>
        <dbReference type="EMBL" id="KAJ2669720.1"/>
    </source>
</evidence>
<dbReference type="Gene3D" id="1.10.287.110">
    <property type="entry name" value="DnaJ domain"/>
    <property type="match status" value="1"/>
</dbReference>
<organism evidence="8 9">
    <name type="scientific">Coemansia spiralis</name>
    <dbReference type="NCBI Taxonomy" id="417178"/>
    <lineage>
        <taxon>Eukaryota</taxon>
        <taxon>Fungi</taxon>
        <taxon>Fungi incertae sedis</taxon>
        <taxon>Zoopagomycota</taxon>
        <taxon>Kickxellomycotina</taxon>
        <taxon>Kickxellomycetes</taxon>
        <taxon>Kickxellales</taxon>
        <taxon>Kickxellaceae</taxon>
        <taxon>Coemansia</taxon>
    </lineage>
</organism>
<dbReference type="Proteomes" id="UP001151518">
    <property type="component" value="Unassembled WGS sequence"/>
</dbReference>
<keyword evidence="5" id="KW-0539">Nucleus</keyword>
<protein>
    <recommendedName>
        <fullName evidence="7">J domain-containing protein</fullName>
    </recommendedName>
</protein>
<keyword evidence="3" id="KW-0963">Cytoplasm</keyword>
<dbReference type="SUPFAM" id="SSF46565">
    <property type="entry name" value="Chaperone J-domain"/>
    <property type="match status" value="1"/>
</dbReference>
<dbReference type="AlphaFoldDB" id="A0A9W8G2T5"/>
<name>A0A9W8G2T5_9FUNG</name>
<dbReference type="Gene3D" id="3.30.70.330">
    <property type="match status" value="1"/>
</dbReference>
<dbReference type="EMBL" id="JANBTW010000142">
    <property type="protein sequence ID" value="KAJ2669720.1"/>
    <property type="molecule type" value="Genomic_DNA"/>
</dbReference>
<feature type="compositionally biased region" description="Basic and acidic residues" evidence="6">
    <location>
        <begin position="284"/>
        <end position="296"/>
    </location>
</feature>
<feature type="region of interest" description="Disordered" evidence="6">
    <location>
        <begin position="77"/>
        <end position="113"/>
    </location>
</feature>
<dbReference type="OrthoDB" id="10250354at2759"/>
<dbReference type="Pfam" id="PF00226">
    <property type="entry name" value="DnaJ"/>
    <property type="match status" value="1"/>
</dbReference>
<dbReference type="InterPro" id="IPR052094">
    <property type="entry name" value="Pre-mRNA-splicing_ERAD"/>
</dbReference>
<comment type="subcellular location">
    <subcellularLocation>
        <location evidence="2">Cytoplasm</location>
    </subcellularLocation>
    <subcellularLocation>
        <location evidence="1">Nucleus</location>
    </subcellularLocation>
</comment>
<proteinExistence type="predicted"/>
<evidence type="ECO:0000256" key="6">
    <source>
        <dbReference type="SAM" id="MobiDB-lite"/>
    </source>
</evidence>
<dbReference type="GO" id="GO:0000390">
    <property type="term" value="P:spliceosomal complex disassembly"/>
    <property type="evidence" value="ECO:0007669"/>
    <property type="project" value="TreeGrafter"/>
</dbReference>
<dbReference type="PROSITE" id="PS50076">
    <property type="entry name" value="DNAJ_2"/>
    <property type="match status" value="1"/>
</dbReference>
<dbReference type="GO" id="GO:0005681">
    <property type="term" value="C:spliceosomal complex"/>
    <property type="evidence" value="ECO:0007669"/>
    <property type="project" value="TreeGrafter"/>
</dbReference>
<feature type="compositionally biased region" description="Basic and acidic residues" evidence="6">
    <location>
        <begin position="94"/>
        <end position="113"/>
    </location>
</feature>
<dbReference type="InterPro" id="IPR036869">
    <property type="entry name" value="J_dom_sf"/>
</dbReference>
<evidence type="ECO:0000256" key="1">
    <source>
        <dbReference type="ARBA" id="ARBA00004123"/>
    </source>
</evidence>
<keyword evidence="4" id="KW-0143">Chaperone</keyword>
<evidence type="ECO:0000256" key="4">
    <source>
        <dbReference type="ARBA" id="ARBA00023186"/>
    </source>
</evidence>
<reference evidence="8" key="1">
    <citation type="submission" date="2022-07" db="EMBL/GenBank/DDBJ databases">
        <title>Phylogenomic reconstructions and comparative analyses of Kickxellomycotina fungi.</title>
        <authorList>
            <person name="Reynolds N.K."/>
            <person name="Stajich J.E."/>
            <person name="Barry K."/>
            <person name="Grigoriev I.V."/>
            <person name="Crous P."/>
            <person name="Smith M.E."/>
        </authorList>
    </citation>
    <scope>NUCLEOTIDE SEQUENCE</scope>
    <source>
        <strain evidence="8">NRRL 3115</strain>
    </source>
</reference>
<dbReference type="GO" id="GO:0005737">
    <property type="term" value="C:cytoplasm"/>
    <property type="evidence" value="ECO:0007669"/>
    <property type="project" value="UniProtKB-SubCell"/>
</dbReference>
<evidence type="ECO:0000259" key="7">
    <source>
        <dbReference type="PROSITE" id="PS50076"/>
    </source>
</evidence>
<accession>A0A9W8G2T5</accession>
<sequence>MSKEAEDLYKLLGISAEAGEKELTRAYRIKALKYHPDKNRDNPEAVQLFHSIKAAYDLLTDTKKRAEYDEQRRAQLAKRQRQDALSGHRKKMKSQLEEDEHKAQQARGAERMRAQNMRDEAARFREESLREEWRRDKSMREHIQQTQQMEADGARAKEERKRQAAATMEDVDELDRSVRIRWDSGEGAVDRGLIAKVFASFGEIEEVVLAPVSEHGRKRNIANAQQSALVVFKSIASAHALMNVQHESPRLQRFSRFWAAGKEPDAVRNIVGMAQGSGRSAVPSKERSKAQQHEETSSQNGRPDISRLDPRNIPGIDLDFAGFEALTLMRMRQFQQQKAASSE</sequence>
<feature type="domain" description="J" evidence="7">
    <location>
        <begin position="7"/>
        <end position="72"/>
    </location>
</feature>
<dbReference type="PANTHER" id="PTHR44313:SF1">
    <property type="entry name" value="DNAJ HOMOLOG SUBFAMILY C MEMBER 17"/>
    <property type="match status" value="1"/>
</dbReference>